<reference evidence="2" key="1">
    <citation type="submission" date="2011-12" db="EMBL/GenBank/DDBJ databases">
        <title>Complete sequence of Tannerella forsythia ATCC 43037.</title>
        <authorList>
            <person name="Dewhirst F."/>
            <person name="Tanner A."/>
            <person name="Izard J."/>
            <person name="Brinkac L."/>
            <person name="Durkin A.S."/>
            <person name="Hostetler J."/>
            <person name="Shetty J."/>
            <person name="Torralba M."/>
            <person name="Gill S."/>
            <person name="Nelson K."/>
        </authorList>
    </citation>
    <scope>NUCLEOTIDE SEQUENCE [LARGE SCALE GENOMIC DNA]</scope>
    <source>
        <strain evidence="2">ATCC 43037 / JCM 10827 / CCUG 33226 / KCTC 5666 / FDC 338</strain>
    </source>
</reference>
<gene>
    <name evidence="1" type="ordered locus">BFO_1123</name>
</gene>
<proteinExistence type="predicted"/>
<dbReference type="AlphaFoldDB" id="G8UHV3"/>
<organism evidence="1 2">
    <name type="scientific">Tannerella forsythia (strain ATCC 43037 / JCM 10827 / CCUG 21028 A / KCTC 5666 / FDC 338)</name>
    <name type="common">Bacteroides forsythus</name>
    <dbReference type="NCBI Taxonomy" id="203275"/>
    <lineage>
        <taxon>Bacteria</taxon>
        <taxon>Pseudomonadati</taxon>
        <taxon>Bacteroidota</taxon>
        <taxon>Bacteroidia</taxon>
        <taxon>Bacteroidales</taxon>
        <taxon>Tannerellaceae</taxon>
        <taxon>Tannerella</taxon>
    </lineage>
</organism>
<evidence type="ECO:0000313" key="1">
    <source>
        <dbReference type="EMBL" id="AEW20497.1"/>
    </source>
</evidence>
<dbReference type="Proteomes" id="UP000005436">
    <property type="component" value="Chromosome"/>
</dbReference>
<evidence type="ECO:0000313" key="2">
    <source>
        <dbReference type="Proteomes" id="UP000005436"/>
    </source>
</evidence>
<name>G8UHV3_TANFA</name>
<dbReference type="KEGG" id="tfo:BFO_1123"/>
<keyword evidence="2" id="KW-1185">Reference proteome</keyword>
<dbReference type="EMBL" id="CP003191">
    <property type="protein sequence ID" value="AEW20497.1"/>
    <property type="molecule type" value="Genomic_DNA"/>
</dbReference>
<accession>G8UHV3</accession>
<protein>
    <submittedName>
        <fullName evidence="1">Uncharacterized protein</fullName>
    </submittedName>
</protein>
<sequence length="45" mass="5417">MKVLYFAHTIHDPYLLRDHSPKLKKNIWYTVKTPYICGLLKIKKT</sequence>
<dbReference type="HOGENOM" id="CLU_3206289_0_0_10"/>